<feature type="chain" id="PRO_5030541227" evidence="2">
    <location>
        <begin position="20"/>
        <end position="149"/>
    </location>
</feature>
<dbReference type="Pfam" id="PF01042">
    <property type="entry name" value="Ribonuc_L-PSP"/>
    <property type="match status" value="1"/>
</dbReference>
<gene>
    <name evidence="3" type="ORF">FHS57_005594</name>
</gene>
<dbReference type="NCBIfam" id="TIGR00004">
    <property type="entry name" value="Rid family detoxifying hydrolase"/>
    <property type="match status" value="1"/>
</dbReference>
<keyword evidence="2" id="KW-0732">Signal</keyword>
<evidence type="ECO:0000313" key="4">
    <source>
        <dbReference type="Proteomes" id="UP000541352"/>
    </source>
</evidence>
<keyword evidence="3" id="KW-0378">Hydrolase</keyword>
<organism evidence="3 4">
    <name type="scientific">Runella defluvii</name>
    <dbReference type="NCBI Taxonomy" id="370973"/>
    <lineage>
        <taxon>Bacteria</taxon>
        <taxon>Pseudomonadati</taxon>
        <taxon>Bacteroidota</taxon>
        <taxon>Cytophagia</taxon>
        <taxon>Cytophagales</taxon>
        <taxon>Spirosomataceae</taxon>
        <taxon>Runella</taxon>
    </lineage>
</organism>
<evidence type="ECO:0000313" key="3">
    <source>
        <dbReference type="EMBL" id="MBB3841566.1"/>
    </source>
</evidence>
<dbReference type="EC" id="3.5.99.10" evidence="3"/>
<accession>A0A7W5ZRG6</accession>
<name>A0A7W5ZRG6_9BACT</name>
<dbReference type="PANTHER" id="PTHR11803:SF39">
    <property type="entry name" value="2-IMINOBUTANOATE_2-IMINOPROPANOATE DEAMINASE"/>
    <property type="match status" value="1"/>
</dbReference>
<evidence type="ECO:0000256" key="1">
    <source>
        <dbReference type="ARBA" id="ARBA00010552"/>
    </source>
</evidence>
<dbReference type="InterPro" id="IPR006175">
    <property type="entry name" value="YjgF/YER057c/UK114"/>
</dbReference>
<comment type="similarity">
    <text evidence="1">Belongs to the RutC family.</text>
</comment>
<dbReference type="InterPro" id="IPR035959">
    <property type="entry name" value="RutC-like_sf"/>
</dbReference>
<dbReference type="AlphaFoldDB" id="A0A7W5ZRG6"/>
<sequence>MKPFALIFALFLSSLSIFAQKKIIKTDQAPVPIAPYSQAVEANGLIFVAGQIGLNPQSRQLVSGGFEAEATQVMDNIKAILSAAGLTMDDIVNTTIYLKDVSYFQKINDIYGKYFSGNFPARTTVGVNNLPGGASVEIAVVALRGQKRK</sequence>
<dbReference type="Gene3D" id="3.30.1330.40">
    <property type="entry name" value="RutC-like"/>
    <property type="match status" value="1"/>
</dbReference>
<evidence type="ECO:0000256" key="2">
    <source>
        <dbReference type="SAM" id="SignalP"/>
    </source>
</evidence>
<dbReference type="RefSeq" id="WP_183979320.1">
    <property type="nucleotide sequence ID" value="NZ_JACIBY010000018.1"/>
</dbReference>
<dbReference type="EMBL" id="JACIBY010000018">
    <property type="protein sequence ID" value="MBB3841566.1"/>
    <property type="molecule type" value="Genomic_DNA"/>
</dbReference>
<comment type="caution">
    <text evidence="3">The sequence shown here is derived from an EMBL/GenBank/DDBJ whole genome shotgun (WGS) entry which is preliminary data.</text>
</comment>
<proteinExistence type="inferred from homology"/>
<reference evidence="3 4" key="1">
    <citation type="submission" date="2020-08" db="EMBL/GenBank/DDBJ databases">
        <title>Genomic Encyclopedia of Type Strains, Phase IV (KMG-IV): sequencing the most valuable type-strain genomes for metagenomic binning, comparative biology and taxonomic classification.</title>
        <authorList>
            <person name="Goeker M."/>
        </authorList>
    </citation>
    <scope>NUCLEOTIDE SEQUENCE [LARGE SCALE GENOMIC DNA]</scope>
    <source>
        <strain evidence="3 4">DSM 17976</strain>
    </source>
</reference>
<dbReference type="FunFam" id="3.30.1330.40:FF:000001">
    <property type="entry name" value="L-PSP family endoribonuclease"/>
    <property type="match status" value="1"/>
</dbReference>
<dbReference type="GO" id="GO:0120241">
    <property type="term" value="F:2-iminobutanoate/2-iminopropanoate deaminase"/>
    <property type="evidence" value="ECO:0007669"/>
    <property type="project" value="UniProtKB-EC"/>
</dbReference>
<feature type="signal peptide" evidence="2">
    <location>
        <begin position="1"/>
        <end position="19"/>
    </location>
</feature>
<dbReference type="CDD" id="cd00448">
    <property type="entry name" value="YjgF_YER057c_UK114_family"/>
    <property type="match status" value="1"/>
</dbReference>
<dbReference type="PANTHER" id="PTHR11803">
    <property type="entry name" value="2-IMINOBUTANOATE/2-IMINOPROPANOATE DEAMINASE RIDA"/>
    <property type="match status" value="1"/>
</dbReference>
<keyword evidence="4" id="KW-1185">Reference proteome</keyword>
<dbReference type="GO" id="GO:0005829">
    <property type="term" value="C:cytosol"/>
    <property type="evidence" value="ECO:0007669"/>
    <property type="project" value="TreeGrafter"/>
</dbReference>
<dbReference type="SUPFAM" id="SSF55298">
    <property type="entry name" value="YjgF-like"/>
    <property type="match status" value="1"/>
</dbReference>
<dbReference type="Proteomes" id="UP000541352">
    <property type="component" value="Unassembled WGS sequence"/>
</dbReference>
<dbReference type="InterPro" id="IPR006056">
    <property type="entry name" value="RidA"/>
</dbReference>
<protein>
    <submittedName>
        <fullName evidence="3">2-iminobutanoate/2-iminopropanoate deaminase</fullName>
        <ecNumber evidence="3">3.5.99.10</ecNumber>
    </submittedName>
</protein>